<organism evidence="2 3">
    <name type="scientific">Paramecium sonneborni</name>
    <dbReference type="NCBI Taxonomy" id="65129"/>
    <lineage>
        <taxon>Eukaryota</taxon>
        <taxon>Sar</taxon>
        <taxon>Alveolata</taxon>
        <taxon>Ciliophora</taxon>
        <taxon>Intramacronucleata</taxon>
        <taxon>Oligohymenophorea</taxon>
        <taxon>Peniculida</taxon>
        <taxon>Parameciidae</taxon>
        <taxon>Paramecium</taxon>
    </lineage>
</organism>
<keyword evidence="1" id="KW-0732">Signal</keyword>
<dbReference type="PANTHER" id="PTHR32015:SF1">
    <property type="entry name" value="LIPASE"/>
    <property type="match status" value="1"/>
</dbReference>
<proteinExistence type="predicted"/>
<comment type="caution">
    <text evidence="2">The sequence shown here is derived from an EMBL/GenBank/DDBJ whole genome shotgun (WGS) entry which is preliminary data.</text>
</comment>
<dbReference type="AlphaFoldDB" id="A0A8S1QJA0"/>
<evidence type="ECO:0000313" key="3">
    <source>
        <dbReference type="Proteomes" id="UP000692954"/>
    </source>
</evidence>
<dbReference type="OrthoDB" id="5859056at2759"/>
<accession>A0A8S1QJA0</accession>
<dbReference type="Pfam" id="PF01674">
    <property type="entry name" value="Lipase_2"/>
    <property type="match status" value="1"/>
</dbReference>
<feature type="chain" id="PRO_5035881407" description="Lipase" evidence="1">
    <location>
        <begin position="18"/>
        <end position="319"/>
    </location>
</feature>
<dbReference type="Proteomes" id="UP000692954">
    <property type="component" value="Unassembled WGS sequence"/>
</dbReference>
<protein>
    <recommendedName>
        <fullName evidence="4">Lipase</fullName>
    </recommendedName>
</protein>
<dbReference type="EMBL" id="CAJJDN010000106">
    <property type="protein sequence ID" value="CAD8114767.1"/>
    <property type="molecule type" value="Genomic_DNA"/>
</dbReference>
<sequence>MQYKLLSLLLISTIVWYTNQPSKQRFQRGFSNDFKAFLDQKYKLWGFHRPDIISGCYGGAETRPTQKPSKIPIIFIHGNSDVAVGDGSYGNYMTGFSSQIEYFLNQGYEKQDLYATTWGDADPATANLNYHSENYLKYNRAFVEAVLEYTQSPYVNIISHSMGVTLARKVVKGGIGHDELGSGRYDLGDPLTSNIKVFVGLAGGNLGLSSCYTAGTSLPSCGLTNGFYPGQPPYIGRSTFLEELDSNSAKEAKYVVTGRANYDEIIGGNNLVWGKYTTRIKNENDEIVFNSPTIGHFGLRDEAGPEIYSILKKQGAINQ</sequence>
<keyword evidence="3" id="KW-1185">Reference proteome</keyword>
<reference evidence="2" key="1">
    <citation type="submission" date="2021-01" db="EMBL/GenBank/DDBJ databases">
        <authorList>
            <consortium name="Genoscope - CEA"/>
            <person name="William W."/>
        </authorList>
    </citation>
    <scope>NUCLEOTIDE SEQUENCE</scope>
</reference>
<gene>
    <name evidence="2" type="ORF">PSON_ATCC_30995.1.T1060183</name>
</gene>
<evidence type="ECO:0000313" key="2">
    <source>
        <dbReference type="EMBL" id="CAD8114767.1"/>
    </source>
</evidence>
<dbReference type="PANTHER" id="PTHR32015">
    <property type="entry name" value="FASTING INDUCED LIPASE"/>
    <property type="match status" value="1"/>
</dbReference>
<dbReference type="GO" id="GO:0016298">
    <property type="term" value="F:lipase activity"/>
    <property type="evidence" value="ECO:0007669"/>
    <property type="project" value="TreeGrafter"/>
</dbReference>
<name>A0A8S1QJA0_9CILI</name>
<dbReference type="InterPro" id="IPR002918">
    <property type="entry name" value="Lipase_EstA/Esterase_EstB"/>
</dbReference>
<evidence type="ECO:0000256" key="1">
    <source>
        <dbReference type="SAM" id="SignalP"/>
    </source>
</evidence>
<evidence type="ECO:0008006" key="4">
    <source>
        <dbReference type="Google" id="ProtNLM"/>
    </source>
</evidence>
<feature type="signal peptide" evidence="1">
    <location>
        <begin position="1"/>
        <end position="17"/>
    </location>
</feature>
<dbReference type="GO" id="GO:0016042">
    <property type="term" value="P:lipid catabolic process"/>
    <property type="evidence" value="ECO:0007669"/>
    <property type="project" value="InterPro"/>
</dbReference>